<feature type="domain" description="Protein kinase" evidence="1">
    <location>
        <begin position="1"/>
        <end position="232"/>
    </location>
</feature>
<proteinExistence type="predicted"/>
<name>A0A1B7P8G9_9EURO</name>
<dbReference type="GO" id="GO:0004672">
    <property type="term" value="F:protein kinase activity"/>
    <property type="evidence" value="ECO:0007669"/>
    <property type="project" value="InterPro"/>
</dbReference>
<evidence type="ECO:0000259" key="1">
    <source>
        <dbReference type="PROSITE" id="PS50011"/>
    </source>
</evidence>
<dbReference type="InterPro" id="IPR000719">
    <property type="entry name" value="Prot_kinase_dom"/>
</dbReference>
<evidence type="ECO:0000313" key="3">
    <source>
        <dbReference type="Proteomes" id="UP000091918"/>
    </source>
</evidence>
<gene>
    <name evidence="2" type="ORF">ACJ72_00289</name>
</gene>
<accession>A0A1B7P8G9</accession>
<dbReference type="Pfam" id="PF00069">
    <property type="entry name" value="Pkinase"/>
    <property type="match status" value="1"/>
</dbReference>
<organism evidence="2 3">
    <name type="scientific">Emergomyces africanus</name>
    <dbReference type="NCBI Taxonomy" id="1955775"/>
    <lineage>
        <taxon>Eukaryota</taxon>
        <taxon>Fungi</taxon>
        <taxon>Dikarya</taxon>
        <taxon>Ascomycota</taxon>
        <taxon>Pezizomycotina</taxon>
        <taxon>Eurotiomycetes</taxon>
        <taxon>Eurotiomycetidae</taxon>
        <taxon>Onygenales</taxon>
        <taxon>Ajellomycetaceae</taxon>
        <taxon>Emergomyces</taxon>
    </lineage>
</organism>
<dbReference type="AlphaFoldDB" id="A0A1B7P8G9"/>
<dbReference type="STRING" id="1658172.A0A1B7P8G9"/>
<dbReference type="EMBL" id="LGUA01000014">
    <property type="protein sequence ID" value="OAX85324.1"/>
    <property type="molecule type" value="Genomic_DNA"/>
</dbReference>
<dbReference type="GO" id="GO:0005524">
    <property type="term" value="F:ATP binding"/>
    <property type="evidence" value="ECO:0007669"/>
    <property type="project" value="InterPro"/>
</dbReference>
<reference evidence="2 3" key="1">
    <citation type="submission" date="2015-07" db="EMBL/GenBank/DDBJ databases">
        <title>Emmonsia species relationships and genome sequence.</title>
        <authorList>
            <person name="Cuomo C.A."/>
            <person name="Schwartz I.S."/>
            <person name="Kenyon C."/>
            <person name="de Hoog G.S."/>
            <person name="Govender N.P."/>
            <person name="Botha A."/>
            <person name="Moreno L."/>
            <person name="de Vries M."/>
            <person name="Munoz J.F."/>
            <person name="Stielow J.B."/>
        </authorList>
    </citation>
    <scope>NUCLEOTIDE SEQUENCE [LARGE SCALE GENOMIC DNA]</scope>
    <source>
        <strain evidence="2 3">CBS 136260</strain>
    </source>
</reference>
<comment type="caution">
    <text evidence="2">The sequence shown here is derived from an EMBL/GenBank/DDBJ whole genome shotgun (WGS) entry which is preliminary data.</text>
</comment>
<keyword evidence="3" id="KW-1185">Reference proteome</keyword>
<dbReference type="Proteomes" id="UP000091918">
    <property type="component" value="Unassembled WGS sequence"/>
</dbReference>
<protein>
    <recommendedName>
        <fullName evidence="1">Protein kinase domain-containing protein</fullName>
    </recommendedName>
</protein>
<dbReference type="SMART" id="SM00220">
    <property type="entry name" value="S_TKc"/>
    <property type="match status" value="1"/>
</dbReference>
<dbReference type="InterPro" id="IPR011009">
    <property type="entry name" value="Kinase-like_dom_sf"/>
</dbReference>
<dbReference type="SUPFAM" id="SSF56112">
    <property type="entry name" value="Protein kinase-like (PK-like)"/>
    <property type="match status" value="1"/>
</dbReference>
<dbReference type="PROSITE" id="PS50011">
    <property type="entry name" value="PROTEIN_KINASE_DOM"/>
    <property type="match status" value="1"/>
</dbReference>
<evidence type="ECO:0000313" key="2">
    <source>
        <dbReference type="EMBL" id="OAX85324.1"/>
    </source>
</evidence>
<sequence>MSSYHRFSYCNTWTAICGLYRTLHRYPGLSSKTLQEQFFRHFRLFTAKDTYIQVSVYGIFVYDFHLANLLLDVKPDNILVNNNRDPNSFSEVVLGDYGDTYRMDTTADPYEDGHIIGAAIFRSPEAMFNLRWARLRISGLFGVALISLIWGKGWHIFKLKGVDPADDAYPVRILMNHVNFFGPFPAKFNEKPFAQAEDDVLSVEIRTFLCSILKLDPRDRPTASELLDNEWFNEA</sequence>
<dbReference type="Gene3D" id="1.10.510.10">
    <property type="entry name" value="Transferase(Phosphotransferase) domain 1"/>
    <property type="match status" value="1"/>
</dbReference>
<dbReference type="OrthoDB" id="4180607at2759"/>